<evidence type="ECO:0000313" key="9">
    <source>
        <dbReference type="Proteomes" id="UP001165042"/>
    </source>
</evidence>
<evidence type="ECO:0000256" key="3">
    <source>
        <dbReference type="ARBA" id="ARBA00011738"/>
    </source>
</evidence>
<gene>
    <name evidence="8" type="primary">avtA</name>
    <name evidence="8" type="ORF">Aglo03_29350</name>
</gene>
<comment type="cofactor">
    <cofactor evidence="1">
        <name>pyridoxal 5'-phosphate</name>
        <dbReference type="ChEBI" id="CHEBI:597326"/>
    </cofactor>
</comment>
<keyword evidence="6" id="KW-0663">Pyridoxal phosphate</keyword>
<proteinExistence type="inferred from homology"/>
<comment type="similarity">
    <text evidence="2">Belongs to the class-I pyridoxal-phosphate-dependent aminotransferase family.</text>
</comment>
<dbReference type="AlphaFoldDB" id="A0A9W6V9M8"/>
<evidence type="ECO:0000256" key="6">
    <source>
        <dbReference type="ARBA" id="ARBA00022898"/>
    </source>
</evidence>
<comment type="subunit">
    <text evidence="3">Homodimer.</text>
</comment>
<dbReference type="InterPro" id="IPR050859">
    <property type="entry name" value="Class-I_PLP-dep_aminotransf"/>
</dbReference>
<evidence type="ECO:0000256" key="4">
    <source>
        <dbReference type="ARBA" id="ARBA00022576"/>
    </source>
</evidence>
<dbReference type="Pfam" id="PF00155">
    <property type="entry name" value="Aminotran_1_2"/>
    <property type="match status" value="1"/>
</dbReference>
<keyword evidence="9" id="KW-1185">Reference proteome</keyword>
<dbReference type="SUPFAM" id="SSF53383">
    <property type="entry name" value="PLP-dependent transferases"/>
    <property type="match status" value="1"/>
</dbReference>
<keyword evidence="4" id="KW-0032">Aminotransferase</keyword>
<comment type="caution">
    <text evidence="8">The sequence shown here is derived from an EMBL/GenBank/DDBJ whole genome shotgun (WGS) entry which is preliminary data.</text>
</comment>
<dbReference type="Gene3D" id="3.90.1150.10">
    <property type="entry name" value="Aspartate Aminotransferase, domain 1"/>
    <property type="match status" value="1"/>
</dbReference>
<dbReference type="Gene3D" id="3.40.640.10">
    <property type="entry name" value="Type I PLP-dependent aspartate aminotransferase-like (Major domain)"/>
    <property type="match status" value="1"/>
</dbReference>
<dbReference type="RefSeq" id="WP_285610798.1">
    <property type="nucleotide sequence ID" value="NZ_BSSD01000004.1"/>
</dbReference>
<protein>
    <submittedName>
        <fullName evidence="8">GntR family transcriptional regulator</fullName>
    </submittedName>
</protein>
<dbReference type="InterPro" id="IPR004839">
    <property type="entry name" value="Aminotransferase_I/II_large"/>
</dbReference>
<evidence type="ECO:0000313" key="8">
    <source>
        <dbReference type="EMBL" id="GLW92119.1"/>
    </source>
</evidence>
<dbReference type="InterPro" id="IPR015421">
    <property type="entry name" value="PyrdxlP-dep_Trfase_major"/>
</dbReference>
<evidence type="ECO:0000259" key="7">
    <source>
        <dbReference type="Pfam" id="PF00155"/>
    </source>
</evidence>
<reference evidence="8" key="1">
    <citation type="submission" date="2023-02" db="EMBL/GenBank/DDBJ databases">
        <title>Actinokineospora globicatena NBRC 15670.</title>
        <authorList>
            <person name="Ichikawa N."/>
            <person name="Sato H."/>
            <person name="Tonouchi N."/>
        </authorList>
    </citation>
    <scope>NUCLEOTIDE SEQUENCE</scope>
    <source>
        <strain evidence="8">NBRC 15670</strain>
    </source>
</reference>
<dbReference type="Proteomes" id="UP001165042">
    <property type="component" value="Unassembled WGS sequence"/>
</dbReference>
<evidence type="ECO:0000256" key="1">
    <source>
        <dbReference type="ARBA" id="ARBA00001933"/>
    </source>
</evidence>
<dbReference type="FunFam" id="3.40.640.10:FF:000053">
    <property type="entry name" value="Aminotransferase, class I"/>
    <property type="match status" value="1"/>
</dbReference>
<dbReference type="GO" id="GO:0030170">
    <property type="term" value="F:pyridoxal phosphate binding"/>
    <property type="evidence" value="ECO:0007669"/>
    <property type="project" value="InterPro"/>
</dbReference>
<dbReference type="PANTHER" id="PTHR42790">
    <property type="entry name" value="AMINOTRANSFERASE"/>
    <property type="match status" value="1"/>
</dbReference>
<evidence type="ECO:0000256" key="5">
    <source>
        <dbReference type="ARBA" id="ARBA00022679"/>
    </source>
</evidence>
<keyword evidence="5" id="KW-0808">Transferase</keyword>
<dbReference type="GO" id="GO:1901605">
    <property type="term" value="P:alpha-amino acid metabolic process"/>
    <property type="evidence" value="ECO:0007669"/>
    <property type="project" value="TreeGrafter"/>
</dbReference>
<organism evidence="8 9">
    <name type="scientific">Actinokineospora globicatena</name>
    <dbReference type="NCBI Taxonomy" id="103729"/>
    <lineage>
        <taxon>Bacteria</taxon>
        <taxon>Bacillati</taxon>
        <taxon>Actinomycetota</taxon>
        <taxon>Actinomycetes</taxon>
        <taxon>Pseudonocardiales</taxon>
        <taxon>Pseudonocardiaceae</taxon>
        <taxon>Actinokineospora</taxon>
    </lineage>
</organism>
<dbReference type="CDD" id="cd00609">
    <property type="entry name" value="AAT_like"/>
    <property type="match status" value="1"/>
</dbReference>
<evidence type="ECO:0000256" key="2">
    <source>
        <dbReference type="ARBA" id="ARBA00007441"/>
    </source>
</evidence>
<feature type="domain" description="Aminotransferase class I/classII large" evidence="7">
    <location>
        <begin position="80"/>
        <end position="406"/>
    </location>
</feature>
<name>A0A9W6V9M8_9PSEU</name>
<dbReference type="GO" id="GO:0008483">
    <property type="term" value="F:transaminase activity"/>
    <property type="evidence" value="ECO:0007669"/>
    <property type="project" value="UniProtKB-KW"/>
</dbReference>
<dbReference type="InterPro" id="IPR015424">
    <property type="entry name" value="PyrdxlP-dep_Trfase"/>
</dbReference>
<sequence>MSTSGPLPDRLGARSLDPHLGRYAARAEGMTASEVRALFAVASRPEVVSLAGGMPNLAALPLDFLSGQIASIVADDGLVALQYGSAHGIPLLREQICEVMALEGVTGHPDDLVVTVGSQMALDLVTRIFIDPGDIVLAEGPSYVGALGTFASYQADVRHVVMDEHGLVPEALRAALAAAAQAGRRVKFLYTIPNFNNPAGVTLAVARRAEVLDICARHDVLVIEDNPYGLLGFDGQVYPALRSMDSDNVIYLGSFSKTFASGLRVGWALAPHAVREKLVLAAESAALCAPTLNQMVVSRYLATHDWKGQIKSFQTMYRDRRDALLAGLEQHMPAGCTWTRPDGGFFVWLTVPEGVDTKAMQPRAVTARVAYVPGTGFYADGFGSRQMRLSFCYPPPERITEGVRRLAGVLADELDLLRTFGPTASRSLSGPQTPAPDTA</sequence>
<dbReference type="InterPro" id="IPR015422">
    <property type="entry name" value="PyrdxlP-dep_Trfase_small"/>
</dbReference>
<dbReference type="EMBL" id="BSSD01000004">
    <property type="protein sequence ID" value="GLW92119.1"/>
    <property type="molecule type" value="Genomic_DNA"/>
</dbReference>
<accession>A0A9W6V9M8</accession>
<dbReference type="PANTHER" id="PTHR42790:SF19">
    <property type="entry name" value="KYNURENINE_ALPHA-AMINOADIPATE AMINOTRANSFERASE, MITOCHONDRIAL"/>
    <property type="match status" value="1"/>
</dbReference>